<proteinExistence type="predicted"/>
<dbReference type="InParanoid" id="A0A067Q9T2"/>
<reference evidence="2" key="1">
    <citation type="journal article" date="2014" name="Proc. Natl. Acad. Sci. U.S.A.">
        <title>Extensive sampling of basidiomycete genomes demonstrates inadequacy of the white-rot/brown-rot paradigm for wood decay fungi.</title>
        <authorList>
            <person name="Riley R."/>
            <person name="Salamov A.A."/>
            <person name="Brown D.W."/>
            <person name="Nagy L.G."/>
            <person name="Floudas D."/>
            <person name="Held B.W."/>
            <person name="Levasseur A."/>
            <person name="Lombard V."/>
            <person name="Morin E."/>
            <person name="Otillar R."/>
            <person name="Lindquist E.A."/>
            <person name="Sun H."/>
            <person name="LaButti K.M."/>
            <person name="Schmutz J."/>
            <person name="Jabbour D."/>
            <person name="Luo H."/>
            <person name="Baker S.E."/>
            <person name="Pisabarro A.G."/>
            <person name="Walton J.D."/>
            <person name="Blanchette R.A."/>
            <person name="Henrissat B."/>
            <person name="Martin F."/>
            <person name="Cullen D."/>
            <person name="Hibbett D.S."/>
            <person name="Grigoriev I.V."/>
        </authorList>
    </citation>
    <scope>NUCLEOTIDE SEQUENCE [LARGE SCALE GENOMIC DNA]</scope>
    <source>
        <strain evidence="2">MUCL 33604</strain>
    </source>
</reference>
<dbReference type="EMBL" id="KL197710">
    <property type="protein sequence ID" value="KDQ63813.1"/>
    <property type="molecule type" value="Genomic_DNA"/>
</dbReference>
<dbReference type="HOGENOM" id="CLU_2073499_0_0_1"/>
<name>A0A067Q9T2_9AGAM</name>
<protein>
    <submittedName>
        <fullName evidence="1">Uncharacterized protein</fullName>
    </submittedName>
</protein>
<keyword evidence="2" id="KW-1185">Reference proteome</keyword>
<dbReference type="AlphaFoldDB" id="A0A067Q9T2"/>
<evidence type="ECO:0000313" key="2">
    <source>
        <dbReference type="Proteomes" id="UP000027265"/>
    </source>
</evidence>
<dbReference type="Proteomes" id="UP000027265">
    <property type="component" value="Unassembled WGS sequence"/>
</dbReference>
<organism evidence="1 2">
    <name type="scientific">Jaapia argillacea MUCL 33604</name>
    <dbReference type="NCBI Taxonomy" id="933084"/>
    <lineage>
        <taxon>Eukaryota</taxon>
        <taxon>Fungi</taxon>
        <taxon>Dikarya</taxon>
        <taxon>Basidiomycota</taxon>
        <taxon>Agaricomycotina</taxon>
        <taxon>Agaricomycetes</taxon>
        <taxon>Agaricomycetidae</taxon>
        <taxon>Jaapiales</taxon>
        <taxon>Jaapiaceae</taxon>
        <taxon>Jaapia</taxon>
    </lineage>
</organism>
<gene>
    <name evidence="1" type="ORF">JAAARDRAFT_29860</name>
</gene>
<sequence>MGQFHLDSTLGVAQGSASFFAQLMLDIRPPRISPTLFGMYVTSPQLTREIYSGVIALELHPDVADPNTGLNTVRISHPSIVLRAAPAAHRETSAPMYFVYVTDPKETPHTPTHDLPTM</sequence>
<evidence type="ECO:0000313" key="1">
    <source>
        <dbReference type="EMBL" id="KDQ63813.1"/>
    </source>
</evidence>
<accession>A0A067Q9T2</accession>